<dbReference type="InterPro" id="IPR003578">
    <property type="entry name" value="Small_GTPase_Rho"/>
</dbReference>
<dbReference type="Pfam" id="PF00071">
    <property type="entry name" value="Ras"/>
    <property type="match status" value="1"/>
</dbReference>
<protein>
    <submittedName>
        <fullName evidence="4">Uncharacterized protein</fullName>
    </submittedName>
</protein>
<dbReference type="SMART" id="SM00175">
    <property type="entry name" value="RAB"/>
    <property type="match status" value="1"/>
</dbReference>
<accession>A0A8J2PNR3</accession>
<keyword evidence="3" id="KW-0342">GTP-binding</keyword>
<dbReference type="NCBIfam" id="TIGR00231">
    <property type="entry name" value="small_GTP"/>
    <property type="match status" value="1"/>
</dbReference>
<name>A0A8J2PNR3_9HEXA</name>
<dbReference type="PROSITE" id="PS51421">
    <property type="entry name" value="RAS"/>
    <property type="match status" value="1"/>
</dbReference>
<dbReference type="OrthoDB" id="8830751at2759"/>
<dbReference type="PROSITE" id="PS51420">
    <property type="entry name" value="RHO"/>
    <property type="match status" value="1"/>
</dbReference>
<dbReference type="PROSITE" id="PS51419">
    <property type="entry name" value="RAB"/>
    <property type="match status" value="1"/>
</dbReference>
<dbReference type="GO" id="GO:0035006">
    <property type="term" value="P:melanization defense response"/>
    <property type="evidence" value="ECO:0007669"/>
    <property type="project" value="UniProtKB-ARBA"/>
</dbReference>
<dbReference type="GO" id="GO:0003006">
    <property type="term" value="P:developmental process involved in reproduction"/>
    <property type="evidence" value="ECO:0007669"/>
    <property type="project" value="UniProtKB-ARBA"/>
</dbReference>
<dbReference type="InterPro" id="IPR001806">
    <property type="entry name" value="Small_GTPase"/>
</dbReference>
<proteinExistence type="inferred from homology"/>
<gene>
    <name evidence="4" type="ORF">AFUS01_LOCUS30049</name>
</gene>
<dbReference type="EMBL" id="CAJVCH010454589">
    <property type="protein sequence ID" value="CAG7819614.1"/>
    <property type="molecule type" value="Genomic_DNA"/>
</dbReference>
<dbReference type="PANTHER" id="PTHR24072">
    <property type="entry name" value="RHO FAMILY GTPASE"/>
    <property type="match status" value="1"/>
</dbReference>
<evidence type="ECO:0000256" key="1">
    <source>
        <dbReference type="ARBA" id="ARBA00010142"/>
    </source>
</evidence>
<dbReference type="GO" id="GO:0035099">
    <property type="term" value="P:hemocyte migration"/>
    <property type="evidence" value="ECO:0007669"/>
    <property type="project" value="UniProtKB-ARBA"/>
</dbReference>
<dbReference type="GO" id="GO:0022412">
    <property type="term" value="P:cellular process involved in reproduction in multicellular organism"/>
    <property type="evidence" value="ECO:0007669"/>
    <property type="project" value="UniProtKB-ARBA"/>
</dbReference>
<sequence>MNYTRAKCIMPDIKCVLVGDKNVGKEPLVVKYVKSKFPSEEIFYNGYQKYSKNVRLGETQINMSLWDATGDEEWDRVRTMLYPETNVILMCFSIDDPTSFQNISKKWYREVHFHCPDLPIILVGTKLDLREDKVTEDKSRAAKNTPITYQKGASLAEQIGAIKYVECSALTQQELECVFLQTIVAALNHRVHEVPELGYTSTQSQMPLRI</sequence>
<keyword evidence="2" id="KW-0547">Nucleotide-binding</keyword>
<evidence type="ECO:0000313" key="4">
    <source>
        <dbReference type="EMBL" id="CAG7819614.1"/>
    </source>
</evidence>
<dbReference type="Proteomes" id="UP000708208">
    <property type="component" value="Unassembled WGS sequence"/>
</dbReference>
<comment type="similarity">
    <text evidence="1">Belongs to the small GTPase superfamily. Rho family.</text>
</comment>
<dbReference type="GO" id="GO:0003924">
    <property type="term" value="F:GTPase activity"/>
    <property type="evidence" value="ECO:0007669"/>
    <property type="project" value="InterPro"/>
</dbReference>
<comment type="caution">
    <text evidence="4">The sequence shown here is derived from an EMBL/GenBank/DDBJ whole genome shotgun (WGS) entry which is preliminary data.</text>
</comment>
<dbReference type="GO" id="GO:0001667">
    <property type="term" value="P:ameboidal-type cell migration"/>
    <property type="evidence" value="ECO:0007669"/>
    <property type="project" value="UniProtKB-ARBA"/>
</dbReference>
<dbReference type="FunFam" id="3.40.50.300:FF:001179">
    <property type="entry name" value="Rho family GTPase"/>
    <property type="match status" value="1"/>
</dbReference>
<evidence type="ECO:0000256" key="3">
    <source>
        <dbReference type="ARBA" id="ARBA00023134"/>
    </source>
</evidence>
<keyword evidence="5" id="KW-1185">Reference proteome</keyword>
<dbReference type="CDD" id="cd00157">
    <property type="entry name" value="Rho"/>
    <property type="match status" value="1"/>
</dbReference>
<organism evidence="4 5">
    <name type="scientific">Allacma fusca</name>
    <dbReference type="NCBI Taxonomy" id="39272"/>
    <lineage>
        <taxon>Eukaryota</taxon>
        <taxon>Metazoa</taxon>
        <taxon>Ecdysozoa</taxon>
        <taxon>Arthropoda</taxon>
        <taxon>Hexapoda</taxon>
        <taxon>Collembola</taxon>
        <taxon>Symphypleona</taxon>
        <taxon>Sminthuridae</taxon>
        <taxon>Allacma</taxon>
    </lineage>
</organism>
<evidence type="ECO:0000256" key="2">
    <source>
        <dbReference type="ARBA" id="ARBA00022741"/>
    </source>
</evidence>
<dbReference type="SMART" id="SM00173">
    <property type="entry name" value="RAS"/>
    <property type="match status" value="1"/>
</dbReference>
<dbReference type="GO" id="GO:0007264">
    <property type="term" value="P:small GTPase-mediated signal transduction"/>
    <property type="evidence" value="ECO:0007669"/>
    <property type="project" value="InterPro"/>
</dbReference>
<reference evidence="4" key="1">
    <citation type="submission" date="2021-06" db="EMBL/GenBank/DDBJ databases">
        <authorList>
            <person name="Hodson N. C."/>
            <person name="Mongue J. A."/>
            <person name="Jaron S. K."/>
        </authorList>
    </citation>
    <scope>NUCLEOTIDE SEQUENCE</scope>
</reference>
<dbReference type="InterPro" id="IPR005225">
    <property type="entry name" value="Small_GTP-bd"/>
</dbReference>
<evidence type="ECO:0000313" key="5">
    <source>
        <dbReference type="Proteomes" id="UP000708208"/>
    </source>
</evidence>
<dbReference type="GO" id="GO:0005525">
    <property type="term" value="F:GTP binding"/>
    <property type="evidence" value="ECO:0007669"/>
    <property type="project" value="UniProtKB-KW"/>
</dbReference>
<dbReference type="AlphaFoldDB" id="A0A8J2PNR3"/>
<dbReference type="SMART" id="SM00174">
    <property type="entry name" value="RHO"/>
    <property type="match status" value="1"/>
</dbReference>